<dbReference type="Gene3D" id="3.20.20.80">
    <property type="entry name" value="Glycosidases"/>
    <property type="match status" value="1"/>
</dbReference>
<reference evidence="9" key="1">
    <citation type="journal article" date="2020" name="mSystems">
        <title>Genome- and Community-Level Interaction Insights into Carbon Utilization and Element Cycling Functions of Hydrothermarchaeota in Hydrothermal Sediment.</title>
        <authorList>
            <person name="Zhou Z."/>
            <person name="Liu Y."/>
            <person name="Xu W."/>
            <person name="Pan J."/>
            <person name="Luo Z.H."/>
            <person name="Li M."/>
        </authorList>
    </citation>
    <scope>NUCLEOTIDE SEQUENCE [LARGE SCALE GENOMIC DNA]</scope>
    <source>
        <strain evidence="9">SpSt-70</strain>
    </source>
</reference>
<dbReference type="Gene3D" id="2.60.120.260">
    <property type="entry name" value="Galactose-binding domain-like"/>
    <property type="match status" value="1"/>
</dbReference>
<dbReference type="InterPro" id="IPR036156">
    <property type="entry name" value="Beta-gal/glucu_dom_sf"/>
</dbReference>
<evidence type="ECO:0000256" key="3">
    <source>
        <dbReference type="ARBA" id="ARBA00016205"/>
    </source>
</evidence>
<accession>A0A7V3ZID0</accession>
<comment type="caution">
    <text evidence="9">The sequence shown here is derived from an EMBL/GenBank/DDBJ whole genome shotgun (WGS) entry which is preliminary data.</text>
</comment>
<evidence type="ECO:0000259" key="6">
    <source>
        <dbReference type="Pfam" id="PF00703"/>
    </source>
</evidence>
<dbReference type="PRINTS" id="PR00132">
    <property type="entry name" value="GLHYDRLASE2"/>
</dbReference>
<dbReference type="SUPFAM" id="SSF49785">
    <property type="entry name" value="Galactose-binding domain-like"/>
    <property type="match status" value="1"/>
</dbReference>
<dbReference type="PROSITE" id="PS00608">
    <property type="entry name" value="GLYCOSYL_HYDROL_F2_2"/>
    <property type="match status" value="1"/>
</dbReference>
<dbReference type="Pfam" id="PF00703">
    <property type="entry name" value="Glyco_hydro_2"/>
    <property type="match status" value="1"/>
</dbReference>
<dbReference type="Gene3D" id="2.60.40.10">
    <property type="entry name" value="Immunoglobulins"/>
    <property type="match status" value="1"/>
</dbReference>
<feature type="domain" description="Glycoside hydrolase family 2 immunoglobulin-like beta-sandwich" evidence="6">
    <location>
        <begin position="174"/>
        <end position="263"/>
    </location>
</feature>
<dbReference type="GO" id="GO:0030246">
    <property type="term" value="F:carbohydrate binding"/>
    <property type="evidence" value="ECO:0007669"/>
    <property type="project" value="TreeGrafter"/>
</dbReference>
<dbReference type="InterPro" id="IPR006101">
    <property type="entry name" value="Glyco_hydro_2"/>
</dbReference>
<dbReference type="InterPro" id="IPR017853">
    <property type="entry name" value="GH"/>
</dbReference>
<keyword evidence="5 9" id="KW-0326">Glycosidase</keyword>
<keyword evidence="4 9" id="KW-0378">Hydrolase</keyword>
<evidence type="ECO:0000259" key="8">
    <source>
        <dbReference type="Pfam" id="PF02837"/>
    </source>
</evidence>
<protein>
    <recommendedName>
        <fullName evidence="3">Beta-glucuronidase</fullName>
        <ecNumber evidence="2">3.2.1.31</ecNumber>
    </recommendedName>
</protein>
<dbReference type="FunFam" id="3.20.20.80:FF:000029">
    <property type="entry name" value="Beta-glucuronidase"/>
    <property type="match status" value="1"/>
</dbReference>
<sequence length="578" mass="67832">MLYPKESETREVKDLSGVWEFRTESDKNYILMPVPASFNDITQDINLRDYVGRVYYKKSFFIPVYWKERNIFLRVGAAAHFSEVYVNGNLVTKHKGGFLPFEAEISKFVNYGQENIIEIMVDNTLTWDVLPPGELKVIEDEMHPKGYKVLNYYFDFFNYSGIHRPVVIYITPKVYIKDFSVITELSNNSALVKYSIESEGNNFQVILRDKNKNIVAENFGKSGVLEVKNPKLWEPGNPYLYNLEIKLLEKDNFDIYRMEIGIRTVRVEGKQFLINEKPFYFKGFGKHEDSDIRGKGLDQVINIKDFNLLKWIGANSFRTSHYPYSEEILFLADQYGIAVIEEAPAVGLNLWNRNEKVFTEGRVDGKTLEHHLEIMRELIARDKNHPSVIMWSVANEAATYEDGAEEYFRRVIEETRRLDPTRPITIVENTKASETKVSKYVDVICVNRYYSWYTDSGDLSVIEYQLERDLREWYELYRKPIILSEFGADAISGFHSDPPLMFTEEYQQEMIKRFVGVLDRLDFVVGEHIWNFADFMTKQSITRVVGNKKGVFTRNRQPKMVAHFLKERWSKLPDFWEK</sequence>
<evidence type="ECO:0000256" key="4">
    <source>
        <dbReference type="ARBA" id="ARBA00022801"/>
    </source>
</evidence>
<dbReference type="SUPFAM" id="SSF51445">
    <property type="entry name" value="(Trans)glycosidases"/>
    <property type="match status" value="1"/>
</dbReference>
<dbReference type="EMBL" id="DTDV01000007">
    <property type="protein sequence ID" value="HGK23350.1"/>
    <property type="molecule type" value="Genomic_DNA"/>
</dbReference>
<comment type="similarity">
    <text evidence="1">Belongs to the glycosyl hydrolase 2 family.</text>
</comment>
<dbReference type="Pfam" id="PF02836">
    <property type="entry name" value="Glyco_hydro_2_C"/>
    <property type="match status" value="1"/>
</dbReference>
<dbReference type="InterPro" id="IPR006104">
    <property type="entry name" value="Glyco_hydro_2_N"/>
</dbReference>
<feature type="domain" description="Glycoside hydrolase family 2 catalytic" evidence="7">
    <location>
        <begin position="265"/>
        <end position="571"/>
    </location>
</feature>
<dbReference type="GO" id="GO:0004566">
    <property type="term" value="F:beta-glucuronidase activity"/>
    <property type="evidence" value="ECO:0007669"/>
    <property type="project" value="UniProtKB-EC"/>
</dbReference>
<feature type="domain" description="Glycosyl hydrolases family 2 sugar binding" evidence="8">
    <location>
        <begin position="43"/>
        <end position="172"/>
    </location>
</feature>
<organism evidence="9">
    <name type="scientific">Dictyoglomus thermophilum</name>
    <dbReference type="NCBI Taxonomy" id="14"/>
    <lineage>
        <taxon>Bacteria</taxon>
        <taxon>Pseudomonadati</taxon>
        <taxon>Dictyoglomota</taxon>
        <taxon>Dictyoglomia</taxon>
        <taxon>Dictyoglomales</taxon>
        <taxon>Dictyoglomaceae</taxon>
        <taxon>Dictyoglomus</taxon>
    </lineage>
</organism>
<dbReference type="Pfam" id="PF02837">
    <property type="entry name" value="Glyco_hydro_2_N"/>
    <property type="match status" value="1"/>
</dbReference>
<dbReference type="InterPro" id="IPR006102">
    <property type="entry name" value="Ig-like_GH2"/>
</dbReference>
<dbReference type="GO" id="GO:0019391">
    <property type="term" value="P:glucuronoside catabolic process"/>
    <property type="evidence" value="ECO:0007669"/>
    <property type="project" value="TreeGrafter"/>
</dbReference>
<dbReference type="InterPro" id="IPR006103">
    <property type="entry name" value="Glyco_hydro_2_cat"/>
</dbReference>
<dbReference type="InterPro" id="IPR013783">
    <property type="entry name" value="Ig-like_fold"/>
</dbReference>
<evidence type="ECO:0000313" key="9">
    <source>
        <dbReference type="EMBL" id="HGK23350.1"/>
    </source>
</evidence>
<dbReference type="InterPro" id="IPR023232">
    <property type="entry name" value="Glyco_hydro_2_AS"/>
</dbReference>
<dbReference type="SUPFAM" id="SSF49303">
    <property type="entry name" value="beta-Galactosidase/glucuronidase domain"/>
    <property type="match status" value="1"/>
</dbReference>
<evidence type="ECO:0000256" key="2">
    <source>
        <dbReference type="ARBA" id="ARBA00012761"/>
    </source>
</evidence>
<dbReference type="PANTHER" id="PTHR10066:SF67">
    <property type="entry name" value="BETA-GLUCURONIDASE"/>
    <property type="match status" value="1"/>
</dbReference>
<dbReference type="EC" id="3.2.1.31" evidence="2"/>
<dbReference type="GO" id="GO:0005615">
    <property type="term" value="C:extracellular space"/>
    <property type="evidence" value="ECO:0007669"/>
    <property type="project" value="TreeGrafter"/>
</dbReference>
<evidence type="ECO:0000256" key="5">
    <source>
        <dbReference type="ARBA" id="ARBA00023295"/>
    </source>
</evidence>
<name>A0A7V3ZID0_DICTH</name>
<dbReference type="PANTHER" id="PTHR10066">
    <property type="entry name" value="BETA-GLUCURONIDASE"/>
    <property type="match status" value="1"/>
</dbReference>
<dbReference type="FunFam" id="2.60.40.10:FF:001198">
    <property type="entry name" value="Beta-glucuronidase UidA"/>
    <property type="match status" value="1"/>
</dbReference>
<dbReference type="AlphaFoldDB" id="A0A7V3ZID0"/>
<dbReference type="InterPro" id="IPR008979">
    <property type="entry name" value="Galactose-bd-like_sf"/>
</dbReference>
<proteinExistence type="inferred from homology"/>
<dbReference type="NCBIfam" id="NF007538">
    <property type="entry name" value="PRK10150.1"/>
    <property type="match status" value="1"/>
</dbReference>
<dbReference type="RefSeq" id="WP_149122975.1">
    <property type="nucleotide sequence ID" value="NZ_VTFL01000004.1"/>
</dbReference>
<evidence type="ECO:0000259" key="7">
    <source>
        <dbReference type="Pfam" id="PF02836"/>
    </source>
</evidence>
<gene>
    <name evidence="9" type="ORF">ENU78_02700</name>
</gene>
<dbReference type="GO" id="GO:0005975">
    <property type="term" value="P:carbohydrate metabolic process"/>
    <property type="evidence" value="ECO:0007669"/>
    <property type="project" value="InterPro"/>
</dbReference>
<evidence type="ECO:0000256" key="1">
    <source>
        <dbReference type="ARBA" id="ARBA00007401"/>
    </source>
</evidence>